<evidence type="ECO:0000256" key="2">
    <source>
        <dbReference type="ARBA" id="ARBA00004584"/>
    </source>
</evidence>
<dbReference type="eggNOG" id="KOG3490">
    <property type="taxonomic scope" value="Eukaryota"/>
</dbReference>
<evidence type="ECO:0000256" key="13">
    <source>
        <dbReference type="ARBA" id="ARBA00029869"/>
    </source>
</evidence>
<dbReference type="RefSeq" id="XP_012188665.1">
    <property type="nucleotide sequence ID" value="XM_012333275.1"/>
</dbReference>
<organism evidence="17 18">
    <name type="scientific">Pseudozyma hubeiensis (strain SY62)</name>
    <name type="common">Yeast</name>
    <dbReference type="NCBI Taxonomy" id="1305764"/>
    <lineage>
        <taxon>Eukaryota</taxon>
        <taxon>Fungi</taxon>
        <taxon>Dikarya</taxon>
        <taxon>Basidiomycota</taxon>
        <taxon>Ustilaginomycotina</taxon>
        <taxon>Ustilaginomycetes</taxon>
        <taxon>Ustilaginales</taxon>
        <taxon>Ustilaginaceae</taxon>
        <taxon>Pseudozyma</taxon>
    </lineage>
</organism>
<evidence type="ECO:0000256" key="14">
    <source>
        <dbReference type="ARBA" id="ARBA00070621"/>
    </source>
</evidence>
<dbReference type="GO" id="GO:0140673">
    <property type="term" value="P:transcription elongation-coupled chromatin remodeling"/>
    <property type="evidence" value="ECO:0007669"/>
    <property type="project" value="InterPro"/>
</dbReference>
<proteinExistence type="inferred from homology"/>
<dbReference type="SUPFAM" id="SSF63393">
    <property type="entry name" value="RNA polymerase subunits"/>
    <property type="match status" value="1"/>
</dbReference>
<evidence type="ECO:0000256" key="12">
    <source>
        <dbReference type="ARBA" id="ARBA00025870"/>
    </source>
</evidence>
<dbReference type="InterPro" id="IPR022800">
    <property type="entry name" value="Spt4/RpoE2_Znf"/>
</dbReference>
<keyword evidence="18" id="KW-1185">Reference proteome</keyword>
<dbReference type="OrthoDB" id="248751at2759"/>
<dbReference type="InterPro" id="IPR009287">
    <property type="entry name" value="Spt4"/>
</dbReference>
<dbReference type="AlphaFoldDB" id="R9P1B3"/>
<evidence type="ECO:0000256" key="11">
    <source>
        <dbReference type="ARBA" id="ARBA00024691"/>
    </source>
</evidence>
<evidence type="ECO:0000313" key="17">
    <source>
        <dbReference type="EMBL" id="GAC95078.1"/>
    </source>
</evidence>
<comment type="function">
    <text evidence="11">The SPT4-SPT5 complex mediates both activation and inhibition of transcription elongation, and plays a role in pre-mRNA processing. This complex seems to be important for the stability of the RNA polymerase II elongation machinery on the chromatin template but not for the inherent ability of this machinery to translocate down the gene.</text>
</comment>
<evidence type="ECO:0000256" key="5">
    <source>
        <dbReference type="ARBA" id="ARBA00022723"/>
    </source>
</evidence>
<protein>
    <recommendedName>
        <fullName evidence="4">Transcription elongation factor SPT4</fullName>
    </recommendedName>
    <alternativeName>
        <fullName evidence="13 15">Chromatin Elongation factor SPT4</fullName>
    </alternativeName>
    <alternativeName>
        <fullName evidence="14">Transcription elongation factor spt4</fullName>
    </alternativeName>
</protein>
<feature type="domain" description="Spt4/RpoE2 zinc finger" evidence="16">
    <location>
        <begin position="91"/>
        <end position="168"/>
    </location>
</feature>
<dbReference type="STRING" id="1305764.R9P1B3"/>
<reference evidence="18" key="1">
    <citation type="journal article" date="2013" name="Genome Announc.">
        <title>Draft genome sequence of the basidiomycetous yeast-like fungus Pseudozyma hubeiensis SY62, which produces an abundant amount of the biosurfactant mannosylerythritol lipids.</title>
        <authorList>
            <person name="Konishi M."/>
            <person name="Hatada Y."/>
            <person name="Horiuchi J."/>
        </authorList>
    </citation>
    <scope>NUCLEOTIDE SEQUENCE [LARGE SCALE GENOMIC DNA]</scope>
    <source>
        <strain evidence="18">SY62</strain>
    </source>
</reference>
<evidence type="ECO:0000256" key="6">
    <source>
        <dbReference type="ARBA" id="ARBA00022771"/>
    </source>
</evidence>
<dbReference type="EMBL" id="DF238790">
    <property type="protein sequence ID" value="GAC95078.1"/>
    <property type="molecule type" value="Genomic_DNA"/>
</dbReference>
<evidence type="ECO:0000313" key="18">
    <source>
        <dbReference type="Proteomes" id="UP000014071"/>
    </source>
</evidence>
<dbReference type="PANTHER" id="PTHR12882:SF1">
    <property type="entry name" value="TRANSCRIPTION ELONGATION FACTOR SPT4"/>
    <property type="match status" value="1"/>
</dbReference>
<comment type="similarity">
    <text evidence="3">Belongs to the SPT4 family.</text>
</comment>
<dbReference type="Pfam" id="PF06093">
    <property type="entry name" value="Spt4"/>
    <property type="match status" value="1"/>
</dbReference>
<dbReference type="FunFam" id="3.30.40.210:FF:000002">
    <property type="entry name" value="Transcription elongation factor SPT4 homolog"/>
    <property type="match status" value="1"/>
</dbReference>
<evidence type="ECO:0000256" key="4">
    <source>
        <dbReference type="ARBA" id="ARBA00020182"/>
    </source>
</evidence>
<keyword evidence="9" id="KW-0539">Nucleus</keyword>
<keyword evidence="6" id="KW-0863">Zinc-finger</keyword>
<keyword evidence="8" id="KW-0804">Transcription</keyword>
<evidence type="ECO:0000256" key="15">
    <source>
        <dbReference type="ARBA" id="ARBA00080334"/>
    </source>
</evidence>
<dbReference type="GO" id="GO:0008270">
    <property type="term" value="F:zinc ion binding"/>
    <property type="evidence" value="ECO:0007669"/>
    <property type="project" value="UniProtKB-KW"/>
</dbReference>
<keyword evidence="10" id="KW-0137">Centromere</keyword>
<gene>
    <name evidence="17" type="ORF">PHSY_002653</name>
</gene>
<dbReference type="GO" id="GO:0000993">
    <property type="term" value="F:RNA polymerase II complex binding"/>
    <property type="evidence" value="ECO:0007669"/>
    <property type="project" value="TreeGrafter"/>
</dbReference>
<keyword evidence="5" id="KW-0479">Metal-binding</keyword>
<dbReference type="GO" id="GO:0006355">
    <property type="term" value="P:regulation of DNA-templated transcription"/>
    <property type="evidence" value="ECO:0007669"/>
    <property type="project" value="InterPro"/>
</dbReference>
<dbReference type="PANTHER" id="PTHR12882">
    <property type="entry name" value="SUPPRESSOR OF TY 4"/>
    <property type="match status" value="1"/>
</dbReference>
<evidence type="ECO:0000256" key="1">
    <source>
        <dbReference type="ARBA" id="ARBA00004123"/>
    </source>
</evidence>
<dbReference type="InterPro" id="IPR038510">
    <property type="entry name" value="Spt4_sf"/>
</dbReference>
<dbReference type="CDD" id="cd07973">
    <property type="entry name" value="Spt4"/>
    <property type="match status" value="1"/>
</dbReference>
<name>R9P1B3_PSEHS</name>
<evidence type="ECO:0000259" key="16">
    <source>
        <dbReference type="SMART" id="SM01389"/>
    </source>
</evidence>
<keyword evidence="7" id="KW-0862">Zinc</keyword>
<dbReference type="InterPro" id="IPR029040">
    <property type="entry name" value="RPABC4/Spt4"/>
</dbReference>
<dbReference type="Gene3D" id="3.30.40.210">
    <property type="match status" value="1"/>
</dbReference>
<evidence type="ECO:0000256" key="9">
    <source>
        <dbReference type="ARBA" id="ARBA00023242"/>
    </source>
</evidence>
<dbReference type="GO" id="GO:0000775">
    <property type="term" value="C:chromosome, centromeric region"/>
    <property type="evidence" value="ECO:0007669"/>
    <property type="project" value="UniProtKB-SubCell"/>
</dbReference>
<dbReference type="GO" id="GO:0032044">
    <property type="term" value="C:DSIF complex"/>
    <property type="evidence" value="ECO:0007669"/>
    <property type="project" value="TreeGrafter"/>
</dbReference>
<dbReference type="SMART" id="SM01389">
    <property type="entry name" value="Spt4"/>
    <property type="match status" value="1"/>
</dbReference>
<evidence type="ECO:0000256" key="3">
    <source>
        <dbReference type="ARBA" id="ARBA00010464"/>
    </source>
</evidence>
<dbReference type="Proteomes" id="UP000014071">
    <property type="component" value="Unassembled WGS sequence"/>
</dbReference>
<accession>R9P1B3</accession>
<evidence type="ECO:0000256" key="7">
    <source>
        <dbReference type="ARBA" id="ARBA00022833"/>
    </source>
</evidence>
<dbReference type="GeneID" id="24107944"/>
<evidence type="ECO:0000256" key="8">
    <source>
        <dbReference type="ARBA" id="ARBA00023163"/>
    </source>
</evidence>
<comment type="subcellular location">
    <subcellularLocation>
        <location evidence="2">Chromosome</location>
        <location evidence="2">Centromere</location>
    </subcellularLocation>
    <subcellularLocation>
        <location evidence="1">Nucleus</location>
    </subcellularLocation>
</comment>
<sequence>MERRGSESKERKNEKERARFAVQNSTDFGFSDRAAVFSLGIRTFRAVGCAALPTHFVVETILLNTHTIDDDETHRNLDRLIGKMSTRKEKLRACLRCQFVQSPRDFHLKGCPNCEPVLEMQGSQDRVAECTTSNFDGMISMLRPEESWVAKWQRIEKRLPGLYAVKVVGRLPEGIGS</sequence>
<dbReference type="HOGENOM" id="CLU_1518537_0_0_1"/>
<comment type="subunit">
    <text evidence="12">Component of the SPT4-SPT5 complex. Interacts with RNA polymerase II.</text>
</comment>
<evidence type="ECO:0000256" key="10">
    <source>
        <dbReference type="ARBA" id="ARBA00023328"/>
    </source>
</evidence>